<dbReference type="InterPro" id="IPR050834">
    <property type="entry name" value="Glycosyltransf_2"/>
</dbReference>
<dbReference type="PANTHER" id="PTHR43685">
    <property type="entry name" value="GLYCOSYLTRANSFERASE"/>
    <property type="match status" value="1"/>
</dbReference>
<dbReference type="GO" id="GO:0044010">
    <property type="term" value="P:single-species biofilm formation"/>
    <property type="evidence" value="ECO:0007669"/>
    <property type="project" value="TreeGrafter"/>
</dbReference>
<dbReference type="InterPro" id="IPR029044">
    <property type="entry name" value="Nucleotide-diphossugar_trans"/>
</dbReference>
<feature type="domain" description="Glycosyltransferase 2-like" evidence="1">
    <location>
        <begin position="10"/>
        <end position="139"/>
    </location>
</feature>
<dbReference type="CDD" id="cd00761">
    <property type="entry name" value="Glyco_tranf_GTA_type"/>
    <property type="match status" value="1"/>
</dbReference>
<evidence type="ECO:0000259" key="1">
    <source>
        <dbReference type="Pfam" id="PF00535"/>
    </source>
</evidence>
<dbReference type="RefSeq" id="WP_014426651.1">
    <property type="nucleotide sequence ID" value="NC_017075.1"/>
</dbReference>
<dbReference type="SUPFAM" id="SSF53448">
    <property type="entry name" value="Nucleotide-diphospho-sugar transferases"/>
    <property type="match status" value="1"/>
</dbReference>
<dbReference type="HOGENOM" id="CLU_025996_0_0_4"/>
<dbReference type="STRING" id="983917.RGE_04300"/>
<evidence type="ECO:0000313" key="3">
    <source>
        <dbReference type="Proteomes" id="UP000007883"/>
    </source>
</evidence>
<dbReference type="AlphaFoldDB" id="I0HL88"/>
<sequence>MSEAGLPLVSVVIPAYNAEAHLEECLESVLAQRGAFRMEVVVVDDGSKDRSAEIAQAHAGVRCIVQANQGPSAARNTGIREAAGDFVAFLDADDLWPPGKLDRQLTVLARLPSCSMVAGDCRQFDRNGRRARTEFADHGLGDGEQIADAYARLLDHNFVTTGSVVARRESLVEAGGFAEDLRLVEDLDLWLRLARRSGVAWCADECLWRRRHEHNISLDGEAVGLAFLQVLNRHRSGWSTEEQGLLHASRRIESREYRLLAAMASRKGLPGVALQRLGRSVSAAPGFESVLGSLKVLLRDLPEAFRSRA</sequence>
<dbReference type="Pfam" id="PF00535">
    <property type="entry name" value="Glycos_transf_2"/>
    <property type="match status" value="1"/>
</dbReference>
<dbReference type="PANTHER" id="PTHR43685:SF2">
    <property type="entry name" value="GLYCOSYLTRANSFERASE 2-LIKE DOMAIN-CONTAINING PROTEIN"/>
    <property type="match status" value="1"/>
</dbReference>
<gene>
    <name evidence="2" type="ordered locus">RGE_04300</name>
</gene>
<protein>
    <submittedName>
        <fullName evidence="2">Glycosyl transferase family 2</fullName>
    </submittedName>
</protein>
<keyword evidence="2" id="KW-0808">Transferase</keyword>
<dbReference type="eggNOG" id="COG1215">
    <property type="taxonomic scope" value="Bacteria"/>
</dbReference>
<keyword evidence="3" id="KW-1185">Reference proteome</keyword>
<reference evidence="2 3" key="1">
    <citation type="journal article" date="2012" name="J. Bacteriol.">
        <title>Complete genome sequence of phototrophic betaproteobacterium Rubrivivax gelatinosus IL144.</title>
        <authorList>
            <person name="Nagashima S."/>
            <person name="Kamimura A."/>
            <person name="Shimizu T."/>
            <person name="Nakamura-isaki S."/>
            <person name="Aono E."/>
            <person name="Sakamoto K."/>
            <person name="Ichikawa N."/>
            <person name="Nakazawa H."/>
            <person name="Sekine M."/>
            <person name="Yamazaki S."/>
            <person name="Fujita N."/>
            <person name="Shimada K."/>
            <person name="Hanada S."/>
            <person name="Nagashima K.V.P."/>
        </authorList>
    </citation>
    <scope>NUCLEOTIDE SEQUENCE [LARGE SCALE GENOMIC DNA]</scope>
    <source>
        <strain evidence="3">NBRC 100245 / IL144</strain>
    </source>
</reference>
<evidence type="ECO:0000313" key="2">
    <source>
        <dbReference type="EMBL" id="BAL93775.1"/>
    </source>
</evidence>
<name>I0HL88_RUBGI</name>
<accession>I0HL88</accession>
<dbReference type="EMBL" id="AP012320">
    <property type="protein sequence ID" value="BAL93775.1"/>
    <property type="molecule type" value="Genomic_DNA"/>
</dbReference>
<dbReference type="Gene3D" id="3.90.550.10">
    <property type="entry name" value="Spore Coat Polysaccharide Biosynthesis Protein SpsA, Chain A"/>
    <property type="match status" value="1"/>
</dbReference>
<proteinExistence type="predicted"/>
<dbReference type="GO" id="GO:0016740">
    <property type="term" value="F:transferase activity"/>
    <property type="evidence" value="ECO:0007669"/>
    <property type="project" value="UniProtKB-KW"/>
</dbReference>
<organism evidence="2 3">
    <name type="scientific">Rubrivivax gelatinosus (strain NBRC 100245 / IL144)</name>
    <dbReference type="NCBI Taxonomy" id="983917"/>
    <lineage>
        <taxon>Bacteria</taxon>
        <taxon>Pseudomonadati</taxon>
        <taxon>Pseudomonadota</taxon>
        <taxon>Betaproteobacteria</taxon>
        <taxon>Burkholderiales</taxon>
        <taxon>Sphaerotilaceae</taxon>
        <taxon>Rubrivivax</taxon>
    </lineage>
</organism>
<dbReference type="InterPro" id="IPR001173">
    <property type="entry name" value="Glyco_trans_2-like"/>
</dbReference>
<dbReference type="Proteomes" id="UP000007883">
    <property type="component" value="Chromosome"/>
</dbReference>
<dbReference type="KEGG" id="rge:RGE_04300"/>
<dbReference type="PATRIC" id="fig|983917.3.peg.423"/>